<evidence type="ECO:0000313" key="4">
    <source>
        <dbReference type="Proteomes" id="UP000547674"/>
    </source>
</evidence>
<dbReference type="EMBL" id="JABDJR010000182">
    <property type="protein sequence ID" value="NNF06079.1"/>
    <property type="molecule type" value="Genomic_DNA"/>
</dbReference>
<protein>
    <submittedName>
        <fullName evidence="3">DUF4388 domain-containing protein</fullName>
    </submittedName>
</protein>
<dbReference type="PANTHER" id="PTHR36304">
    <property type="entry name" value="DOMAIN GTPASE-ACTIVATING PROTEIN, PUTATIVE-RELATED-RELATED"/>
    <property type="match status" value="1"/>
</dbReference>
<name>A0A7Y2H1I4_UNCEI</name>
<evidence type="ECO:0000259" key="2">
    <source>
        <dbReference type="Pfam" id="PF14332"/>
    </source>
</evidence>
<dbReference type="InterPro" id="IPR025497">
    <property type="entry name" value="PatA-like_N"/>
</dbReference>
<feature type="non-terminal residue" evidence="3">
    <location>
        <position position="1"/>
    </location>
</feature>
<sequence>HALHDKFFRLELDNHTLRYMLDNFILTNQQSQTVQDISKQAGQDIFTILLTTGLMGRDRLEEEMVRYAQRLIDDLVGWKEGSYEFSGDEKSLPQQGVVIKLKPEELVMESMRRNDELSTLKDKLIQSNLVLAKAPNPPSTPLPRECMVIMNLVDGKKTVDEVCHISPMGEYLTYDAISELLGRQMVLVMDRDQASRLKSNRRLELKAFVSSTAMVLLPAAVSFLIGTWAGPALSNSASKSGWLPEQVETNRKVERVRLQKEVHRQLKSLESKNR</sequence>
<dbReference type="PANTHER" id="PTHR36304:SF4">
    <property type="entry name" value="DUF4388 DOMAIN-CONTAINING PROTEIN"/>
    <property type="match status" value="1"/>
</dbReference>
<keyword evidence="1" id="KW-0812">Transmembrane</keyword>
<evidence type="ECO:0000256" key="1">
    <source>
        <dbReference type="SAM" id="Phobius"/>
    </source>
</evidence>
<proteinExistence type="predicted"/>
<reference evidence="3 4" key="1">
    <citation type="submission" date="2020-03" db="EMBL/GenBank/DDBJ databases">
        <title>Metabolic flexibility allows generalist bacteria to become dominant in a frequently disturbed ecosystem.</title>
        <authorList>
            <person name="Chen Y.-J."/>
            <person name="Leung P.M."/>
            <person name="Bay S.K."/>
            <person name="Hugenholtz P."/>
            <person name="Kessler A.J."/>
            <person name="Shelley G."/>
            <person name="Waite D.W."/>
            <person name="Cook P.L."/>
            <person name="Greening C."/>
        </authorList>
    </citation>
    <scope>NUCLEOTIDE SEQUENCE [LARGE SCALE GENOMIC DNA]</scope>
    <source>
        <strain evidence="3">SS_bin_28</strain>
    </source>
</reference>
<keyword evidence="1" id="KW-1133">Transmembrane helix</keyword>
<dbReference type="AlphaFoldDB" id="A0A7Y2H1I4"/>
<gene>
    <name evidence="3" type="ORF">HKN21_04910</name>
</gene>
<feature type="domain" description="PatA-like N-terminal" evidence="2">
    <location>
        <begin position="41"/>
        <end position="117"/>
    </location>
</feature>
<organism evidence="3 4">
    <name type="scientific">Eiseniibacteriota bacterium</name>
    <dbReference type="NCBI Taxonomy" id="2212470"/>
    <lineage>
        <taxon>Bacteria</taxon>
        <taxon>Candidatus Eiseniibacteriota</taxon>
    </lineage>
</organism>
<keyword evidence="1" id="KW-0472">Membrane</keyword>
<accession>A0A7Y2H1I4</accession>
<evidence type="ECO:0000313" key="3">
    <source>
        <dbReference type="EMBL" id="NNF06079.1"/>
    </source>
</evidence>
<feature type="transmembrane region" description="Helical" evidence="1">
    <location>
        <begin position="205"/>
        <end position="229"/>
    </location>
</feature>
<dbReference type="Pfam" id="PF14332">
    <property type="entry name" value="DUF4388"/>
    <property type="match status" value="1"/>
</dbReference>
<dbReference type="Proteomes" id="UP000547674">
    <property type="component" value="Unassembled WGS sequence"/>
</dbReference>
<comment type="caution">
    <text evidence="3">The sequence shown here is derived from an EMBL/GenBank/DDBJ whole genome shotgun (WGS) entry which is preliminary data.</text>
</comment>